<evidence type="ECO:0000313" key="7">
    <source>
        <dbReference type="EMBL" id="KAK9762049.1"/>
    </source>
</evidence>
<feature type="domain" description="C2H2-type" evidence="6">
    <location>
        <begin position="49"/>
        <end position="78"/>
    </location>
</feature>
<evidence type="ECO:0000259" key="6">
    <source>
        <dbReference type="PROSITE" id="PS50157"/>
    </source>
</evidence>
<dbReference type="PROSITE" id="PS50157">
    <property type="entry name" value="ZINC_FINGER_C2H2_2"/>
    <property type="match status" value="4"/>
</dbReference>
<accession>A0ABR2WKK2</accession>
<feature type="compositionally biased region" description="Low complexity" evidence="5">
    <location>
        <begin position="151"/>
        <end position="160"/>
    </location>
</feature>
<dbReference type="Gene3D" id="3.30.160.60">
    <property type="entry name" value="Classic Zinc Finger"/>
    <property type="match status" value="4"/>
</dbReference>
<dbReference type="Pfam" id="PF00096">
    <property type="entry name" value="zf-C2H2"/>
    <property type="match status" value="4"/>
</dbReference>
<dbReference type="PANTHER" id="PTHR23235">
    <property type="entry name" value="KRUEPPEL-LIKE TRANSCRIPTION FACTOR"/>
    <property type="match status" value="1"/>
</dbReference>
<organism evidence="7 8">
    <name type="scientific">Basidiobolus ranarum</name>
    <dbReference type="NCBI Taxonomy" id="34480"/>
    <lineage>
        <taxon>Eukaryota</taxon>
        <taxon>Fungi</taxon>
        <taxon>Fungi incertae sedis</taxon>
        <taxon>Zoopagomycota</taxon>
        <taxon>Entomophthoromycotina</taxon>
        <taxon>Basidiobolomycetes</taxon>
        <taxon>Basidiobolales</taxon>
        <taxon>Basidiobolaceae</taxon>
        <taxon>Basidiobolus</taxon>
    </lineage>
</organism>
<gene>
    <name evidence="7" type="ORF">K7432_012571</name>
</gene>
<dbReference type="Proteomes" id="UP001479436">
    <property type="component" value="Unassembled WGS sequence"/>
</dbReference>
<keyword evidence="8" id="KW-1185">Reference proteome</keyword>
<dbReference type="PROSITE" id="PS00028">
    <property type="entry name" value="ZINC_FINGER_C2H2_1"/>
    <property type="match status" value="4"/>
</dbReference>
<dbReference type="PANTHER" id="PTHR23235:SF120">
    <property type="entry name" value="KRUPPEL-LIKE FACTOR 15"/>
    <property type="match status" value="1"/>
</dbReference>
<reference evidence="7 8" key="1">
    <citation type="submission" date="2023-04" db="EMBL/GenBank/DDBJ databases">
        <title>Genome of Basidiobolus ranarum AG-B5.</title>
        <authorList>
            <person name="Stajich J.E."/>
            <person name="Carter-House D."/>
            <person name="Gryganskyi A."/>
        </authorList>
    </citation>
    <scope>NUCLEOTIDE SEQUENCE [LARGE SCALE GENOMIC DNA]</scope>
    <source>
        <strain evidence="7 8">AG-B5</strain>
    </source>
</reference>
<name>A0ABR2WKK2_9FUNG</name>
<keyword evidence="1" id="KW-0479">Metal-binding</keyword>
<evidence type="ECO:0000256" key="2">
    <source>
        <dbReference type="ARBA" id="ARBA00022771"/>
    </source>
</evidence>
<feature type="region of interest" description="Disordered" evidence="5">
    <location>
        <begin position="205"/>
        <end position="246"/>
    </location>
</feature>
<evidence type="ECO:0000256" key="1">
    <source>
        <dbReference type="ARBA" id="ARBA00022723"/>
    </source>
</evidence>
<evidence type="ECO:0000256" key="5">
    <source>
        <dbReference type="SAM" id="MobiDB-lite"/>
    </source>
</evidence>
<comment type="caution">
    <text evidence="7">The sequence shown here is derived from an EMBL/GenBank/DDBJ whole genome shotgun (WGS) entry which is preliminary data.</text>
</comment>
<proteinExistence type="predicted"/>
<protein>
    <recommendedName>
        <fullName evidence="6">C2H2-type domain-containing protein</fullName>
    </recommendedName>
</protein>
<keyword evidence="2 4" id="KW-0863">Zinc-finger</keyword>
<sequence length="265" mass="29966">MDILELIHLDNAEESEKPFRCTWPNCTKGFSRRSDLSRHCRIHTNDRPFVCQTPGCAKSFIQRSALTVHQRTHSGERPHGCEYDGCNKTFSDSSSLARHRRIHTGNRPYKCKYEDCAKSFCRKSVLTKHLKDAHNSHRKTNMKRADADYRSSSSSNGSSSADYHINDTFVMAPIGVNSSSDSHQFQGGALTSHMLPYQHFPSRSQEYLSPVSSSPPMSLSHSPFSQDSEVANDHASSPLPSFQDFPDRQIRNREFYPLVVLPPCS</sequence>
<evidence type="ECO:0000256" key="4">
    <source>
        <dbReference type="PROSITE-ProRule" id="PRU00042"/>
    </source>
</evidence>
<feature type="compositionally biased region" description="Low complexity" evidence="5">
    <location>
        <begin position="209"/>
        <end position="225"/>
    </location>
</feature>
<evidence type="ECO:0000313" key="8">
    <source>
        <dbReference type="Proteomes" id="UP001479436"/>
    </source>
</evidence>
<dbReference type="InterPro" id="IPR036236">
    <property type="entry name" value="Znf_C2H2_sf"/>
</dbReference>
<feature type="domain" description="C2H2-type" evidence="6">
    <location>
        <begin position="19"/>
        <end position="48"/>
    </location>
</feature>
<dbReference type="EMBL" id="JASJQH010001110">
    <property type="protein sequence ID" value="KAK9762049.1"/>
    <property type="molecule type" value="Genomic_DNA"/>
</dbReference>
<feature type="domain" description="C2H2-type" evidence="6">
    <location>
        <begin position="109"/>
        <end position="139"/>
    </location>
</feature>
<feature type="region of interest" description="Disordered" evidence="5">
    <location>
        <begin position="132"/>
        <end position="160"/>
    </location>
</feature>
<keyword evidence="3" id="KW-0862">Zinc</keyword>
<feature type="domain" description="C2H2-type" evidence="6">
    <location>
        <begin position="79"/>
        <end position="108"/>
    </location>
</feature>
<dbReference type="SMART" id="SM00355">
    <property type="entry name" value="ZnF_C2H2"/>
    <property type="match status" value="4"/>
</dbReference>
<feature type="compositionally biased region" description="Polar residues" evidence="5">
    <location>
        <begin position="226"/>
        <end position="240"/>
    </location>
</feature>
<dbReference type="SUPFAM" id="SSF57667">
    <property type="entry name" value="beta-beta-alpha zinc fingers"/>
    <property type="match status" value="3"/>
</dbReference>
<dbReference type="InterPro" id="IPR013087">
    <property type="entry name" value="Znf_C2H2_type"/>
</dbReference>
<evidence type="ECO:0000256" key="3">
    <source>
        <dbReference type="ARBA" id="ARBA00022833"/>
    </source>
</evidence>